<accession>A0A2H9QSL8</accession>
<reference evidence="11 12" key="1">
    <citation type="submission" date="2017-09" db="EMBL/GenBank/DDBJ databases">
        <title>Depth-based differentiation of microbial function through sediment-hosted aquifers and enrichment of novel symbionts in the deep terrestrial subsurface.</title>
        <authorList>
            <person name="Probst A.J."/>
            <person name="Ladd B."/>
            <person name="Jarett J.K."/>
            <person name="Geller-Mcgrath D.E."/>
            <person name="Sieber C.M.K."/>
            <person name="Emerson J.B."/>
            <person name="Anantharaman K."/>
            <person name="Thomas B.C."/>
            <person name="Malmstrom R."/>
            <person name="Stieglmeier M."/>
            <person name="Klingl A."/>
            <person name="Woyke T."/>
            <person name="Ryan C.M."/>
            <person name="Banfield J.F."/>
        </authorList>
    </citation>
    <scope>NUCLEOTIDE SEQUENCE [LARGE SCALE GENOMIC DNA]</scope>
</reference>
<accession>A0A2H9M2N3</accession>
<comment type="function">
    <text evidence="1">Protects DNA against thermal denaturation and modulates transcription.</text>
</comment>
<evidence type="ECO:0000313" key="3">
    <source>
        <dbReference type="EMBL" id="PIN66587.1"/>
    </source>
</evidence>
<evidence type="ECO:0000256" key="2">
    <source>
        <dbReference type="ARBA" id="ARBA00023125"/>
    </source>
</evidence>
<dbReference type="Proteomes" id="UP000228888">
    <property type="component" value="Unassembled WGS sequence"/>
</dbReference>
<dbReference type="EMBL" id="PFIH01000007">
    <property type="protein sequence ID" value="PIX28294.1"/>
    <property type="molecule type" value="Genomic_DNA"/>
</dbReference>
<name>A0A2G9LJ66_HUBC1</name>
<dbReference type="Proteomes" id="UP000228874">
    <property type="component" value="Unassembled WGS sequence"/>
</dbReference>
<dbReference type="EMBL" id="PETW01000004">
    <property type="protein sequence ID" value="PIV46627.1"/>
    <property type="molecule type" value="Genomic_DNA"/>
</dbReference>
<dbReference type="AlphaFoldDB" id="A0A2G9LJ66"/>
<reference evidence="3 13" key="2">
    <citation type="submission" date="2017-09" db="EMBL/GenBank/DDBJ databases">
        <title>Depth-based differentiation of microbial function through sediment-hosted aquifers and enrichment of novel symbionts in the deep terrestrial subsurface.</title>
        <authorList>
            <person name="Probst A.J."/>
            <person name="Ladd B."/>
            <person name="Jarett J.K."/>
            <person name="Geller-Mcgrath D.E."/>
            <person name="Sieber C.M."/>
            <person name="Emerson J.B."/>
            <person name="Anantharaman K."/>
            <person name="Thomas B.C."/>
            <person name="Malmstrom R."/>
            <person name="Stieglmeier M."/>
            <person name="Klingl A."/>
            <person name="Woyke T."/>
            <person name="Ryan C.M."/>
            <person name="Banfield J.F."/>
        </authorList>
    </citation>
    <scope>NUCLEOTIDE SEQUENCE [LARGE SCALE GENOMIC DNA]</scope>
    <source>
        <strain evidence="5">CG02_land_8_20_14_3_00_31_209</strain>
        <strain evidence="4">CG03_land_8_20_14_0_80_31_114</strain>
        <strain evidence="6">CG17_big_fil_post_rev_8_21_14_2_50_31_73</strain>
        <strain evidence="3">CG18_big_fil_WC_8_21_14_2_50_31_19</strain>
        <strain evidence="8">CG_4_10_14_0_8_um_filter_31_133</strain>
        <strain evidence="7">CG_4_8_14_3_um_filter</strain>
        <strain evidence="10">CG_4_9_14_0_8_um_filter_31_21</strain>
        <strain evidence="9">CG_4_9_14_3_um_filter_31_125</strain>
    </source>
</reference>
<dbReference type="Proteomes" id="UP000229789">
    <property type="component" value="Unassembled WGS sequence"/>
</dbReference>
<proteinExistence type="predicted"/>
<dbReference type="Pfam" id="PF05854">
    <property type="entry name" value="MC1"/>
    <property type="match status" value="1"/>
</dbReference>
<dbReference type="EMBL" id="PCUF01000016">
    <property type="protein sequence ID" value="PIN66587.1"/>
    <property type="molecule type" value="Genomic_DNA"/>
</dbReference>
<accession>A0A2H9RDE4</accession>
<keyword evidence="2" id="KW-0238">DNA-binding</keyword>
<dbReference type="EMBL" id="PFUW01000012">
    <property type="protein sequence ID" value="PJB04277.1"/>
    <property type="molecule type" value="Genomic_DNA"/>
</dbReference>
<accession>A0A2G9LJ66</accession>
<sequence>MAKKATSSQKKYYVLLDNKGKDTNVIFHNKSPRAAALKAAARGSTNIDLRERKRLQDNVIRVHTFKGNRKQISVPSGAPKWLGSKVWKANVKKVGVERKVRK</sequence>
<evidence type="ECO:0000313" key="13">
    <source>
        <dbReference type="Proteomes" id="UP000229789"/>
    </source>
</evidence>
<evidence type="ECO:0000313" key="5">
    <source>
        <dbReference type="EMBL" id="PIV46627.1"/>
    </source>
</evidence>
<evidence type="ECO:0000313" key="7">
    <source>
        <dbReference type="EMBL" id="PIX28294.1"/>
    </source>
</evidence>
<dbReference type="Proteomes" id="UP000230477">
    <property type="component" value="Unassembled WGS sequence"/>
</dbReference>
<evidence type="ECO:0000313" key="10">
    <source>
        <dbReference type="EMBL" id="PJC01643.1"/>
    </source>
</evidence>
<organism evidence="3 13">
    <name type="scientific">Huberarchaeum crystalense</name>
    <dbReference type="NCBI Taxonomy" id="2014257"/>
    <lineage>
        <taxon>Archaea</taxon>
        <taxon>Candidatus Huberarchaeota</taxon>
        <taxon>Candidatus Huberarchaeia</taxon>
        <taxon>Candidatus Huberarchaeales</taxon>
        <taxon>Candidatus Huberarchaeaceae</taxon>
        <taxon>Candidatus Huberarchaeum</taxon>
    </lineage>
</organism>
<dbReference type="Proteomes" id="UP000231232">
    <property type="component" value="Unassembled WGS sequence"/>
</dbReference>
<dbReference type="GO" id="GO:0042262">
    <property type="term" value="P:DNA protection"/>
    <property type="evidence" value="ECO:0007669"/>
    <property type="project" value="InterPro"/>
</dbReference>
<dbReference type="Proteomes" id="UP000228989">
    <property type="component" value="Unassembled WGS sequence"/>
</dbReference>
<dbReference type="Gene3D" id="3.10.470.10">
    <property type="entry name" value="Chromosomal protein MC1"/>
    <property type="match status" value="1"/>
</dbReference>
<dbReference type="SUPFAM" id="SSF102875">
    <property type="entry name" value="Chromosomal protein MC1"/>
    <property type="match status" value="1"/>
</dbReference>
<evidence type="ECO:0000313" key="6">
    <source>
        <dbReference type="EMBL" id="PIV89889.1"/>
    </source>
</evidence>
<dbReference type="InterPro" id="IPR036620">
    <property type="entry name" value="MC1_sf"/>
</dbReference>
<accession>A0A2H9N322</accession>
<protein>
    <submittedName>
        <fullName evidence="3">Chromosomal protein MC1</fullName>
    </submittedName>
</protein>
<evidence type="ECO:0000313" key="8">
    <source>
        <dbReference type="EMBL" id="PIZ00059.1"/>
    </source>
</evidence>
<dbReference type="EMBL" id="PEUT01000008">
    <property type="protein sequence ID" value="PIV13896.1"/>
    <property type="molecule type" value="Genomic_DNA"/>
</dbReference>
<dbReference type="Proteomes" id="UP000231449">
    <property type="component" value="Unassembled WGS sequence"/>
</dbReference>
<comment type="caution">
    <text evidence="3">The sequence shown here is derived from an EMBL/GenBank/DDBJ whole genome shotgun (WGS) entry which is preliminary data.</text>
</comment>
<dbReference type="EMBL" id="PFSX01000015">
    <property type="protein sequence ID" value="PJC01643.1"/>
    <property type="molecule type" value="Genomic_DNA"/>
</dbReference>
<accession>A0A2H9P957</accession>
<dbReference type="EMBL" id="PFMG01000002">
    <property type="protein sequence ID" value="PIZ00059.1"/>
    <property type="molecule type" value="Genomic_DNA"/>
</dbReference>
<evidence type="ECO:0000313" key="4">
    <source>
        <dbReference type="EMBL" id="PIV13896.1"/>
    </source>
</evidence>
<gene>
    <name evidence="10" type="ORF">CO072_00585</name>
    <name evidence="9" type="ORF">CO124_00495</name>
    <name evidence="5" type="ORF">COS22_00180</name>
    <name evidence="4" type="ORF">COS45_00440</name>
    <name evidence="6" type="ORF">COW47_00290</name>
    <name evidence="3" type="ORF">COW69_01470</name>
    <name evidence="8" type="ORF">COY63_00060</name>
    <name evidence="7" type="ORF">COZ66_00170</name>
</gene>
<dbReference type="EMBL" id="PFFF01000006">
    <property type="protein sequence ID" value="PIV89889.1"/>
    <property type="molecule type" value="Genomic_DNA"/>
</dbReference>
<accession>A0A2H9MN60</accession>
<accession>A0A2H9M976</accession>
<evidence type="ECO:0000313" key="9">
    <source>
        <dbReference type="EMBL" id="PJB04277.1"/>
    </source>
</evidence>
<evidence type="ECO:0000313" key="12">
    <source>
        <dbReference type="Proteomes" id="UP000228888"/>
    </source>
</evidence>
<dbReference type="Proteomes" id="UP000230713">
    <property type="component" value="Unassembled WGS sequence"/>
</dbReference>
<evidence type="ECO:0000256" key="1">
    <source>
        <dbReference type="ARBA" id="ARBA00002562"/>
    </source>
</evidence>
<dbReference type="InterPro" id="IPR008674">
    <property type="entry name" value="MC1"/>
</dbReference>
<evidence type="ECO:0000313" key="11">
    <source>
        <dbReference type="Proteomes" id="UP000228874"/>
    </source>
</evidence>